<evidence type="ECO:0000313" key="3">
    <source>
        <dbReference type="Proteomes" id="UP000010796"/>
    </source>
</evidence>
<evidence type="ECO:0000256" key="1">
    <source>
        <dbReference type="SAM" id="MobiDB-lite"/>
    </source>
</evidence>
<dbReference type="InterPro" id="IPR025975">
    <property type="entry name" value="Polysacc_lyase"/>
</dbReference>
<dbReference type="SUPFAM" id="SSF49899">
    <property type="entry name" value="Concanavalin A-like lectins/glucanases"/>
    <property type="match status" value="1"/>
</dbReference>
<protein>
    <recommendedName>
        <fullName evidence="4">LamG-like jellyroll fold domain-containing protein</fullName>
    </recommendedName>
</protein>
<dbReference type="GO" id="GO:0005975">
    <property type="term" value="P:carbohydrate metabolic process"/>
    <property type="evidence" value="ECO:0007669"/>
    <property type="project" value="UniProtKB-ARBA"/>
</dbReference>
<organism evidence="2 3">
    <name type="scientific">Echinicola vietnamensis (strain DSM 17526 / LMG 23754 / KMM 6221)</name>
    <dbReference type="NCBI Taxonomy" id="926556"/>
    <lineage>
        <taxon>Bacteria</taxon>
        <taxon>Pseudomonadati</taxon>
        <taxon>Bacteroidota</taxon>
        <taxon>Cytophagia</taxon>
        <taxon>Cytophagales</taxon>
        <taxon>Cyclobacteriaceae</taxon>
        <taxon>Echinicola</taxon>
    </lineage>
</organism>
<evidence type="ECO:0000313" key="2">
    <source>
        <dbReference type="EMBL" id="AGA78295.1"/>
    </source>
</evidence>
<dbReference type="eggNOG" id="COG5492">
    <property type="taxonomic scope" value="Bacteria"/>
</dbReference>
<dbReference type="Gene3D" id="2.60.120.200">
    <property type="match status" value="2"/>
</dbReference>
<keyword evidence="3" id="KW-1185">Reference proteome</keyword>
<dbReference type="KEGG" id="evi:Echvi_2043"/>
<feature type="region of interest" description="Disordered" evidence="1">
    <location>
        <begin position="308"/>
        <end position="334"/>
    </location>
</feature>
<sequence length="699" mass="79484">MAIQVTPGELGSGVFWVGDESYPTGQFFIYRIQEIVLVSSNEVGHVALYGHFSEFIDEQRNPFSSVEAFIAYLNKAIFSDSQEVSKGYEYGYEYSEGSVLQYDKRRRYGSHTMPLSGDISEDLSLEYFPGEGEGFIFHKSSSMPSLPESFEKESGDYKPNQLNIIKYQFLNKGFVLYSIMTVPDYEPLDVYDGMVIHYDFNQDIGYRDYIKDKSGNGNHGRIVNPDDVEWVSELSGFKVMVGNNEEADLRGYFVIPFSKSLGLVKEKFTVLVEYGKQVRSAGSFFGTYSLGSGNNGFRLATVSDGRLEMGVNPESQGSDGRGRSTGDSGTYPTDGGTLQCVITYDGDRIRFFTDGKLNKSNDVTNGLNVHNDEIWTLGKLNGATASYKSVIGRFAVWNRVLSDEEIAAIDVGTINNELVEVVKYCPFQDIIINSDLDAEGATDSWVQRQCYNDPNDILVSSDVARSGTTSGRFYLRKGLRYQLKKHRTEVLSLSGMETEMSRMKKWMSYSIYFPSDYYIDPSHTIAEVIQQLHVGYSQSPPISIRTQEDGFYMQICYGDFNSKIEEEAELKATMRKYYRFKKITPGEWHDFILYYELHPTDGIAKLWLNRELVVDHQGPTMYSNDLEYHYSWKVGLYCSQWLAGTLETIPDERLLYYDEVRIANNVAPAYVMFSKMDPEGRRAISGVEYPASYWEKLIE</sequence>
<dbReference type="OrthoDB" id="8737820at2"/>
<name>L0G095_ECHVK</name>
<accession>L0G095</accession>
<dbReference type="GO" id="GO:0004553">
    <property type="term" value="F:hydrolase activity, hydrolyzing O-glycosyl compounds"/>
    <property type="evidence" value="ECO:0007669"/>
    <property type="project" value="UniProtKB-ARBA"/>
</dbReference>
<proteinExistence type="predicted"/>
<gene>
    <name evidence="2" type="ordered locus">Echvi_2043</name>
</gene>
<dbReference type="Proteomes" id="UP000010796">
    <property type="component" value="Chromosome"/>
</dbReference>
<dbReference type="RefSeq" id="WP_015265855.1">
    <property type="nucleotide sequence ID" value="NC_019904.1"/>
</dbReference>
<evidence type="ECO:0008006" key="4">
    <source>
        <dbReference type="Google" id="ProtNLM"/>
    </source>
</evidence>
<dbReference type="EMBL" id="CP003346">
    <property type="protein sequence ID" value="AGA78295.1"/>
    <property type="molecule type" value="Genomic_DNA"/>
</dbReference>
<dbReference type="STRING" id="926556.Echvi_2043"/>
<dbReference type="HOGENOM" id="CLU_394198_0_0_10"/>
<dbReference type="AlphaFoldDB" id="L0G095"/>
<dbReference type="Pfam" id="PF13385">
    <property type="entry name" value="Laminin_G_3"/>
    <property type="match status" value="1"/>
</dbReference>
<dbReference type="Pfam" id="PF14099">
    <property type="entry name" value="Polysacc_lyase"/>
    <property type="match status" value="1"/>
</dbReference>
<dbReference type="InterPro" id="IPR013320">
    <property type="entry name" value="ConA-like_dom_sf"/>
</dbReference>
<reference evidence="3" key="1">
    <citation type="submission" date="2012-02" db="EMBL/GenBank/DDBJ databases">
        <title>The complete genome of Echinicola vietnamensis DSM 17526.</title>
        <authorList>
            <person name="Lucas S."/>
            <person name="Copeland A."/>
            <person name="Lapidus A."/>
            <person name="Glavina del Rio T."/>
            <person name="Dalin E."/>
            <person name="Tice H."/>
            <person name="Bruce D."/>
            <person name="Goodwin L."/>
            <person name="Pitluck S."/>
            <person name="Peters L."/>
            <person name="Ovchinnikova G."/>
            <person name="Teshima H."/>
            <person name="Kyrpides N."/>
            <person name="Mavromatis K."/>
            <person name="Ivanova N."/>
            <person name="Brettin T."/>
            <person name="Detter J.C."/>
            <person name="Han C."/>
            <person name="Larimer F."/>
            <person name="Land M."/>
            <person name="Hauser L."/>
            <person name="Markowitz V."/>
            <person name="Cheng J.-F."/>
            <person name="Hugenholtz P."/>
            <person name="Woyke T."/>
            <person name="Wu D."/>
            <person name="Brambilla E."/>
            <person name="Klenk H.-P."/>
            <person name="Eisen J.A."/>
        </authorList>
    </citation>
    <scope>NUCLEOTIDE SEQUENCE [LARGE SCALE GENOMIC DNA]</scope>
    <source>
        <strain evidence="3">DSM 17526 / LMG 23754 / KMM 6221</strain>
    </source>
</reference>